<dbReference type="AlphaFoldDB" id="A0A951U7M5"/>
<reference evidence="1" key="2">
    <citation type="journal article" date="2022" name="Microbiol. Resour. Announc.">
        <title>Metagenome Sequencing to Explore Phylogenomics of Terrestrial Cyanobacteria.</title>
        <authorList>
            <person name="Ward R.D."/>
            <person name="Stajich J.E."/>
            <person name="Johansen J.R."/>
            <person name="Huntemann M."/>
            <person name="Clum A."/>
            <person name="Foster B."/>
            <person name="Foster B."/>
            <person name="Roux S."/>
            <person name="Palaniappan K."/>
            <person name="Varghese N."/>
            <person name="Mukherjee S."/>
            <person name="Reddy T.B.K."/>
            <person name="Daum C."/>
            <person name="Copeland A."/>
            <person name="Chen I.A."/>
            <person name="Ivanova N.N."/>
            <person name="Kyrpides N.C."/>
            <person name="Shapiro N."/>
            <person name="Eloe-Fadrosh E.A."/>
            <person name="Pietrasiak N."/>
        </authorList>
    </citation>
    <scope>NUCLEOTIDE SEQUENCE</scope>
    <source>
        <strain evidence="1">CPER-KK1</strain>
    </source>
</reference>
<gene>
    <name evidence="1" type="ORF">KME25_00220</name>
</gene>
<protein>
    <submittedName>
        <fullName evidence="1">Uncharacterized protein</fullName>
    </submittedName>
</protein>
<reference evidence="1" key="1">
    <citation type="submission" date="2021-05" db="EMBL/GenBank/DDBJ databases">
        <authorList>
            <person name="Pietrasiak N."/>
            <person name="Ward R."/>
            <person name="Stajich J.E."/>
            <person name="Kurbessoian T."/>
        </authorList>
    </citation>
    <scope>NUCLEOTIDE SEQUENCE</scope>
    <source>
        <strain evidence="1">CPER-KK1</strain>
    </source>
</reference>
<accession>A0A951U7M5</accession>
<dbReference type="Proteomes" id="UP000753908">
    <property type="component" value="Unassembled WGS sequence"/>
</dbReference>
<evidence type="ECO:0000313" key="1">
    <source>
        <dbReference type="EMBL" id="MBW4542865.1"/>
    </source>
</evidence>
<sequence length="81" mass="9397">MVTKVTNELTYKEIKVFVEALNALHWKADYEEFCKLMGYADSAYGLERYAQFENLCKALNSFNLDSLVKLVKAGVIVDYYR</sequence>
<organism evidence="1 2">
    <name type="scientific">Symplocastrum torsivum CPER-KK1</name>
    <dbReference type="NCBI Taxonomy" id="450513"/>
    <lineage>
        <taxon>Bacteria</taxon>
        <taxon>Bacillati</taxon>
        <taxon>Cyanobacteriota</taxon>
        <taxon>Cyanophyceae</taxon>
        <taxon>Oscillatoriophycideae</taxon>
        <taxon>Oscillatoriales</taxon>
        <taxon>Microcoleaceae</taxon>
        <taxon>Symplocastrum</taxon>
    </lineage>
</organism>
<name>A0A951U7M5_9CYAN</name>
<comment type="caution">
    <text evidence="1">The sequence shown here is derived from an EMBL/GenBank/DDBJ whole genome shotgun (WGS) entry which is preliminary data.</text>
</comment>
<dbReference type="EMBL" id="JAHHIF010000001">
    <property type="protein sequence ID" value="MBW4542865.1"/>
    <property type="molecule type" value="Genomic_DNA"/>
</dbReference>
<evidence type="ECO:0000313" key="2">
    <source>
        <dbReference type="Proteomes" id="UP000753908"/>
    </source>
</evidence>
<proteinExistence type="predicted"/>